<organism evidence="1 2">
    <name type="scientific">Turicibacter sanguinis</name>
    <dbReference type="NCBI Taxonomy" id="154288"/>
    <lineage>
        <taxon>Bacteria</taxon>
        <taxon>Bacillati</taxon>
        <taxon>Bacillota</taxon>
        <taxon>Erysipelotrichia</taxon>
        <taxon>Erysipelotrichales</taxon>
        <taxon>Turicibacteraceae</taxon>
        <taxon>Turicibacter</taxon>
    </lineage>
</organism>
<evidence type="ECO:0000313" key="2">
    <source>
        <dbReference type="Proteomes" id="UP000487649"/>
    </source>
</evidence>
<protein>
    <submittedName>
        <fullName evidence="1">DUF2922 family protein</fullName>
    </submittedName>
</protein>
<dbReference type="Proteomes" id="UP000487649">
    <property type="component" value="Unassembled WGS sequence"/>
</dbReference>
<dbReference type="Pfam" id="PF11148">
    <property type="entry name" value="DUF2922"/>
    <property type="match status" value="1"/>
</dbReference>
<gene>
    <name evidence="1" type="ORF">GMA92_06460</name>
</gene>
<dbReference type="AlphaFoldDB" id="A0A9X5AN75"/>
<comment type="caution">
    <text evidence="1">The sequence shown here is derived from an EMBL/GenBank/DDBJ whole genome shotgun (WGS) entry which is preliminary data.</text>
</comment>
<evidence type="ECO:0000313" key="1">
    <source>
        <dbReference type="EMBL" id="MTK21058.1"/>
    </source>
</evidence>
<dbReference type="EMBL" id="WMQE01000011">
    <property type="protein sequence ID" value="MTK21058.1"/>
    <property type="molecule type" value="Genomic_DNA"/>
</dbReference>
<reference evidence="1 2" key="1">
    <citation type="journal article" date="2019" name="Nat. Med.">
        <title>A library of human gut bacterial isolates paired with longitudinal multiomics data enables mechanistic microbiome research.</title>
        <authorList>
            <person name="Poyet M."/>
            <person name="Groussin M."/>
            <person name="Gibbons S.M."/>
            <person name="Avila-Pacheco J."/>
            <person name="Jiang X."/>
            <person name="Kearney S.M."/>
            <person name="Perrotta A.R."/>
            <person name="Berdy B."/>
            <person name="Zhao S."/>
            <person name="Lieberman T.D."/>
            <person name="Swanson P.K."/>
            <person name="Smith M."/>
            <person name="Roesemann S."/>
            <person name="Alexander J.E."/>
            <person name="Rich S.A."/>
            <person name="Livny J."/>
            <person name="Vlamakis H."/>
            <person name="Clish C."/>
            <person name="Bullock K."/>
            <person name="Deik A."/>
            <person name="Scott J."/>
            <person name="Pierce K.A."/>
            <person name="Xavier R.J."/>
            <person name="Alm E.J."/>
        </authorList>
    </citation>
    <scope>NUCLEOTIDE SEQUENCE [LARGE SCALE GENOMIC DNA]</scope>
    <source>
        <strain evidence="1 2">BIOML-A198</strain>
    </source>
</reference>
<dbReference type="InterPro" id="IPR021321">
    <property type="entry name" value="DUF2922"/>
</dbReference>
<sequence>MITKSLILTCKFKDSLGKARSINIDTPNENITTDQINAFMRATIETNVLLVDDNQPEVTLATIEGAEIVNKTVEKLDLAE</sequence>
<proteinExistence type="predicted"/>
<accession>A0A9X5AN75</accession>
<name>A0A9X5AN75_9FIRM</name>